<reference evidence="2" key="1">
    <citation type="submission" date="2020-08" db="EMBL/GenBank/DDBJ databases">
        <title>Multicomponent nature underlies the extraordinary mechanical properties of spider dragline silk.</title>
        <authorList>
            <person name="Kono N."/>
            <person name="Nakamura H."/>
            <person name="Mori M."/>
            <person name="Yoshida Y."/>
            <person name="Ohtoshi R."/>
            <person name="Malay A.D."/>
            <person name="Moran D.A.P."/>
            <person name="Tomita M."/>
            <person name="Numata K."/>
            <person name="Arakawa K."/>
        </authorList>
    </citation>
    <scope>NUCLEOTIDE SEQUENCE</scope>
</reference>
<protein>
    <submittedName>
        <fullName evidence="2">Transposon Tf2-6 polyprotein</fullName>
    </submittedName>
</protein>
<keyword evidence="3" id="KW-1185">Reference proteome</keyword>
<feature type="compositionally biased region" description="Polar residues" evidence="1">
    <location>
        <begin position="37"/>
        <end position="54"/>
    </location>
</feature>
<feature type="compositionally biased region" description="Basic and acidic residues" evidence="1">
    <location>
        <begin position="60"/>
        <end position="73"/>
    </location>
</feature>
<evidence type="ECO:0000313" key="3">
    <source>
        <dbReference type="Proteomes" id="UP000887013"/>
    </source>
</evidence>
<proteinExistence type="predicted"/>
<evidence type="ECO:0000256" key="1">
    <source>
        <dbReference type="SAM" id="MobiDB-lite"/>
    </source>
</evidence>
<name>A0A8X6NLD6_NEPPI</name>
<dbReference type="EMBL" id="BMAW01011069">
    <property type="protein sequence ID" value="GFT21797.1"/>
    <property type="molecule type" value="Genomic_DNA"/>
</dbReference>
<gene>
    <name evidence="2" type="primary">Tf2-6_445</name>
    <name evidence="2" type="ORF">NPIL_487871</name>
</gene>
<dbReference type="AlphaFoldDB" id="A0A8X6NLD6"/>
<dbReference type="Proteomes" id="UP000887013">
    <property type="component" value="Unassembled WGS sequence"/>
</dbReference>
<comment type="caution">
    <text evidence="2">The sequence shown here is derived from an EMBL/GenBank/DDBJ whole genome shotgun (WGS) entry which is preliminary data.</text>
</comment>
<accession>A0A8X6NLD6</accession>
<feature type="region of interest" description="Disordered" evidence="1">
    <location>
        <begin position="37"/>
        <end position="73"/>
    </location>
</feature>
<dbReference type="OrthoDB" id="6431558at2759"/>
<sequence length="73" mass="8361">MRKNYWYFGDKPNCRIPFAKDITLPINDSPVEMNSSFCPTNSISRDVPVQSNPDNETETSDLHLREEGQDLDA</sequence>
<organism evidence="2 3">
    <name type="scientific">Nephila pilipes</name>
    <name type="common">Giant wood spider</name>
    <name type="synonym">Nephila maculata</name>
    <dbReference type="NCBI Taxonomy" id="299642"/>
    <lineage>
        <taxon>Eukaryota</taxon>
        <taxon>Metazoa</taxon>
        <taxon>Ecdysozoa</taxon>
        <taxon>Arthropoda</taxon>
        <taxon>Chelicerata</taxon>
        <taxon>Arachnida</taxon>
        <taxon>Araneae</taxon>
        <taxon>Araneomorphae</taxon>
        <taxon>Entelegynae</taxon>
        <taxon>Araneoidea</taxon>
        <taxon>Nephilidae</taxon>
        <taxon>Nephila</taxon>
    </lineage>
</organism>
<evidence type="ECO:0000313" key="2">
    <source>
        <dbReference type="EMBL" id="GFT21797.1"/>
    </source>
</evidence>